<dbReference type="Gene3D" id="6.10.140.1070">
    <property type="match status" value="1"/>
</dbReference>
<organism evidence="1 2">
    <name type="scientific">Bos mutus</name>
    <name type="common">wild yak</name>
    <dbReference type="NCBI Taxonomy" id="72004"/>
    <lineage>
        <taxon>Eukaryota</taxon>
        <taxon>Metazoa</taxon>
        <taxon>Chordata</taxon>
        <taxon>Craniata</taxon>
        <taxon>Vertebrata</taxon>
        <taxon>Euteleostomi</taxon>
        <taxon>Mammalia</taxon>
        <taxon>Eutheria</taxon>
        <taxon>Laurasiatheria</taxon>
        <taxon>Artiodactyla</taxon>
        <taxon>Ruminantia</taxon>
        <taxon>Pecora</taxon>
        <taxon>Bovidae</taxon>
        <taxon>Bovinae</taxon>
        <taxon>Bos</taxon>
    </lineage>
</organism>
<sequence length="109" mass="12203">MCHLTLIVLGALKPLRHKNIIENELDAFGIRLNSKPFNIGFQKTDKGSITLKATCCQSELDAEIVKSILAEYKVRNADVTIAIPQGITSLMRWKEAIYILCNCVLVKED</sequence>
<dbReference type="GO" id="GO:0003924">
    <property type="term" value="F:GTPase activity"/>
    <property type="evidence" value="ECO:0007669"/>
    <property type="project" value="InterPro"/>
</dbReference>
<reference evidence="1" key="1">
    <citation type="submission" date="2019-10" db="EMBL/GenBank/DDBJ databases">
        <title>The sequence and de novo assembly of the wild yak genome.</title>
        <authorList>
            <person name="Liu Y."/>
        </authorList>
    </citation>
    <scope>NUCLEOTIDE SEQUENCE [LARGE SCALE GENOMIC DNA]</scope>
    <source>
        <strain evidence="1">WY2019</strain>
    </source>
</reference>
<dbReference type="Proteomes" id="UP000322234">
    <property type="component" value="Unassembled WGS sequence"/>
</dbReference>
<accession>A0A6B0QZD3</accession>
<dbReference type="EMBL" id="VBQZ03000005">
    <property type="protein sequence ID" value="MXQ80663.1"/>
    <property type="molecule type" value="Genomic_DNA"/>
</dbReference>
<protein>
    <submittedName>
        <fullName evidence="1">Uncharacterized protein</fullName>
    </submittedName>
</protein>
<evidence type="ECO:0000313" key="2">
    <source>
        <dbReference type="Proteomes" id="UP000322234"/>
    </source>
</evidence>
<dbReference type="AlphaFoldDB" id="A0A6B0QZD3"/>
<dbReference type="PANTHER" id="PTHR43127">
    <property type="entry name" value="DEVELOPMENTALLY-REGULATED GTP-BINDING PROTEIN 2"/>
    <property type="match status" value="1"/>
</dbReference>
<keyword evidence="2" id="KW-1185">Reference proteome</keyword>
<comment type="caution">
    <text evidence="1">The sequence shown here is derived from an EMBL/GenBank/DDBJ whole genome shotgun (WGS) entry which is preliminary data.</text>
</comment>
<dbReference type="InterPro" id="IPR045001">
    <property type="entry name" value="DRG"/>
</dbReference>
<name>A0A6B0QZD3_9CETA</name>
<gene>
    <name evidence="1" type="ORF">E5288_WYG009211</name>
</gene>
<evidence type="ECO:0000313" key="1">
    <source>
        <dbReference type="EMBL" id="MXQ80663.1"/>
    </source>
</evidence>
<dbReference type="GO" id="GO:0005525">
    <property type="term" value="F:GTP binding"/>
    <property type="evidence" value="ECO:0007669"/>
    <property type="project" value="InterPro"/>
</dbReference>
<proteinExistence type="predicted"/>